<dbReference type="eggNOG" id="ENOG5033DN3">
    <property type="taxonomic scope" value="Bacteria"/>
</dbReference>
<protein>
    <submittedName>
        <fullName evidence="1">Uncharacterized protein</fullName>
    </submittedName>
</protein>
<reference evidence="2" key="1">
    <citation type="submission" date="2016-10" db="EMBL/GenBank/DDBJ databases">
        <authorList>
            <person name="Varghese N."/>
            <person name="Submissions S."/>
        </authorList>
    </citation>
    <scope>NUCLEOTIDE SEQUENCE [LARGE SCALE GENOMIC DNA]</scope>
    <source>
        <strain evidence="2">DSM 24729</strain>
    </source>
</reference>
<dbReference type="RefSeq" id="WP_024479659.1">
    <property type="nucleotide sequence ID" value="NZ_CANLMK010000012.1"/>
</dbReference>
<organism evidence="1 2">
    <name type="scientific">Cellulophaga baltica</name>
    <dbReference type="NCBI Taxonomy" id="76594"/>
    <lineage>
        <taxon>Bacteria</taxon>
        <taxon>Pseudomonadati</taxon>
        <taxon>Bacteroidota</taxon>
        <taxon>Flavobacteriia</taxon>
        <taxon>Flavobacteriales</taxon>
        <taxon>Flavobacteriaceae</taxon>
        <taxon>Cellulophaga</taxon>
    </lineage>
</organism>
<dbReference type="AlphaFoldDB" id="A0A1G7JUV9"/>
<name>A0A1G7JUV9_9FLAO</name>
<evidence type="ECO:0000313" key="1">
    <source>
        <dbReference type="EMBL" id="SDF28726.1"/>
    </source>
</evidence>
<sequence>MRKLSLVFVSTLLLLSGSVLANDKKKSDEPTKKLSTQIATLLSNSSLIVEDDLTANVLFTLNEDREIVVLSVTTNSEIVEQFVKSKLNYQKVSLEDYREGRTYTVPVRITE</sequence>
<dbReference type="Proteomes" id="UP000182114">
    <property type="component" value="Unassembled WGS sequence"/>
</dbReference>
<gene>
    <name evidence="1" type="ORF">SAMN04487992_110119</name>
</gene>
<keyword evidence="2" id="KW-1185">Reference proteome</keyword>
<dbReference type="GeneID" id="78062799"/>
<proteinExistence type="predicted"/>
<dbReference type="EMBL" id="FNBD01000010">
    <property type="protein sequence ID" value="SDF28726.1"/>
    <property type="molecule type" value="Genomic_DNA"/>
</dbReference>
<evidence type="ECO:0000313" key="2">
    <source>
        <dbReference type="Proteomes" id="UP000182114"/>
    </source>
</evidence>
<accession>A0A1G7JUV9</accession>